<feature type="domain" description="DnaB/C C-terminal" evidence="3">
    <location>
        <begin position="216"/>
        <end position="280"/>
    </location>
</feature>
<protein>
    <recommendedName>
        <fullName evidence="3">DnaB/C C-terminal domain-containing protein</fullName>
    </recommendedName>
</protein>
<accession>A0A2S0KPV3</accession>
<evidence type="ECO:0000256" key="1">
    <source>
        <dbReference type="ARBA" id="ARBA00093462"/>
    </source>
</evidence>
<reference evidence="5" key="1">
    <citation type="submission" date="2018-02" db="EMBL/GenBank/DDBJ databases">
        <authorList>
            <person name="Holder M.E."/>
            <person name="Ajami N.J."/>
            <person name="Petrosino J.F."/>
        </authorList>
    </citation>
    <scope>NUCLEOTIDE SEQUENCE [LARGE SCALE GENOMIC DNA]</scope>
    <source>
        <strain evidence="5">CCUG 47711</strain>
    </source>
</reference>
<feature type="domain" description="DnaB/C C-terminal" evidence="3">
    <location>
        <begin position="130"/>
        <end position="198"/>
    </location>
</feature>
<dbReference type="KEGG" id="fsa:C5Q98_07465"/>
<evidence type="ECO:0000313" key="4">
    <source>
        <dbReference type="EMBL" id="AVM43056.1"/>
    </source>
</evidence>
<dbReference type="RefSeq" id="WP_106013003.1">
    <property type="nucleotide sequence ID" value="NZ_CP027226.1"/>
</dbReference>
<dbReference type="Gene3D" id="1.10.10.630">
    <property type="entry name" value="DnaD domain-like"/>
    <property type="match status" value="2"/>
</dbReference>
<dbReference type="SUPFAM" id="SSF158499">
    <property type="entry name" value="DnaD domain-like"/>
    <property type="match status" value="2"/>
</dbReference>
<dbReference type="NCBIfam" id="TIGR01446">
    <property type="entry name" value="DnaD_dom"/>
    <property type="match status" value="1"/>
</dbReference>
<dbReference type="OrthoDB" id="1652900at2"/>
<feature type="region of interest" description="Disordered" evidence="2">
    <location>
        <begin position="285"/>
        <end position="310"/>
    </location>
</feature>
<dbReference type="InterPro" id="IPR034829">
    <property type="entry name" value="DnaD-like_sf"/>
</dbReference>
<dbReference type="Proteomes" id="UP000237947">
    <property type="component" value="Chromosome"/>
</dbReference>
<dbReference type="InterPro" id="IPR053162">
    <property type="entry name" value="DnaD"/>
</dbReference>
<evidence type="ECO:0000259" key="3">
    <source>
        <dbReference type="Pfam" id="PF07261"/>
    </source>
</evidence>
<sequence>MDGLADVFMDDVLLPQVFITDYLPKLSYLAIKVYISSLLFKDNQNKVKTESCRRQLSLSEEDTKAALMELVSQELVIAAADLESFILINLKKKAIERSYRKITAKPMKESVENNSKSKERNALISSVNNTYFQGMMGPNWYQAIDNWFDTYDFEPAVVYQMFVDAAERNVLHGPNYLNTVAADYGRKQVKTFRDLAQYKEQNKAVSRLARRVGNALNKRMTSFDFSIVEKWLIEYKYDYDIIELALESAVRLSEPNLNYFDKILSSWYEAGIKTRKEAENLLKNNQQEAEKQRKSRASRKSNLPRIDEREYSDEEIESYYYYAVSKDEEEEE</sequence>
<dbReference type="AlphaFoldDB" id="A0A2S0KPV3"/>
<evidence type="ECO:0000256" key="2">
    <source>
        <dbReference type="SAM" id="MobiDB-lite"/>
    </source>
</evidence>
<name>A0A2S0KPV3_9FIRM</name>
<dbReference type="PANTHER" id="PTHR37293">
    <property type="entry name" value="PHAGE REPLICATION PROTEIN-RELATED"/>
    <property type="match status" value="1"/>
</dbReference>
<dbReference type="PANTHER" id="PTHR37293:SF5">
    <property type="entry name" value="DNA REPLICATION PROTEIN"/>
    <property type="match status" value="1"/>
</dbReference>
<evidence type="ECO:0000313" key="5">
    <source>
        <dbReference type="Proteomes" id="UP000237947"/>
    </source>
</evidence>
<dbReference type="Pfam" id="PF07261">
    <property type="entry name" value="DnaB_2"/>
    <property type="match status" value="2"/>
</dbReference>
<dbReference type="InterPro" id="IPR006343">
    <property type="entry name" value="DnaB/C_C"/>
</dbReference>
<proteinExistence type="inferred from homology"/>
<gene>
    <name evidence="4" type="ORF">C5Q98_07465</name>
</gene>
<keyword evidence="5" id="KW-1185">Reference proteome</keyword>
<comment type="similarity">
    <text evidence="1">Belongs to the DnaB/DnaD family.</text>
</comment>
<organism evidence="4 5">
    <name type="scientific">Fastidiosipila sanguinis</name>
    <dbReference type="NCBI Taxonomy" id="236753"/>
    <lineage>
        <taxon>Bacteria</taxon>
        <taxon>Bacillati</taxon>
        <taxon>Bacillota</taxon>
        <taxon>Clostridia</taxon>
        <taxon>Eubacteriales</taxon>
        <taxon>Oscillospiraceae</taxon>
        <taxon>Fastidiosipila</taxon>
    </lineage>
</organism>
<dbReference type="EMBL" id="CP027226">
    <property type="protein sequence ID" value="AVM43056.1"/>
    <property type="molecule type" value="Genomic_DNA"/>
</dbReference>